<dbReference type="Gene3D" id="1.10.490.10">
    <property type="entry name" value="Globins"/>
    <property type="match status" value="1"/>
</dbReference>
<accession>A0A1G4J3V9</accession>
<feature type="region of interest" description="Disordered" evidence="1">
    <location>
        <begin position="191"/>
        <end position="220"/>
    </location>
</feature>
<dbReference type="SUPFAM" id="SSF46458">
    <property type="entry name" value="Globin-like"/>
    <property type="match status" value="1"/>
</dbReference>
<dbReference type="Proteomes" id="UP000191144">
    <property type="component" value="Chromosome C"/>
</dbReference>
<dbReference type="GO" id="GO:0046210">
    <property type="term" value="P:nitric oxide catabolic process"/>
    <property type="evidence" value="ECO:0007669"/>
    <property type="project" value="TreeGrafter"/>
</dbReference>
<gene>
    <name evidence="3" type="ORF">LAME_0C09428G</name>
</gene>
<dbReference type="GO" id="GO:0071949">
    <property type="term" value="F:FAD binding"/>
    <property type="evidence" value="ECO:0007669"/>
    <property type="project" value="TreeGrafter"/>
</dbReference>
<organism evidence="3 4">
    <name type="scientific">Lachancea meyersii CBS 8951</name>
    <dbReference type="NCBI Taxonomy" id="1266667"/>
    <lineage>
        <taxon>Eukaryota</taxon>
        <taxon>Fungi</taxon>
        <taxon>Dikarya</taxon>
        <taxon>Ascomycota</taxon>
        <taxon>Saccharomycotina</taxon>
        <taxon>Saccharomycetes</taxon>
        <taxon>Saccharomycetales</taxon>
        <taxon>Saccharomycetaceae</taxon>
        <taxon>Lachancea</taxon>
    </lineage>
</organism>
<feature type="region of interest" description="Disordered" evidence="1">
    <location>
        <begin position="1"/>
        <end position="56"/>
    </location>
</feature>
<evidence type="ECO:0000256" key="1">
    <source>
        <dbReference type="SAM" id="MobiDB-lite"/>
    </source>
</evidence>
<dbReference type="GO" id="GO:0071500">
    <property type="term" value="P:cellular response to nitrosative stress"/>
    <property type="evidence" value="ECO:0007669"/>
    <property type="project" value="TreeGrafter"/>
</dbReference>
<evidence type="ECO:0000259" key="2">
    <source>
        <dbReference type="PROSITE" id="PS01033"/>
    </source>
</evidence>
<reference evidence="4" key="1">
    <citation type="submission" date="2016-03" db="EMBL/GenBank/DDBJ databases">
        <authorList>
            <person name="Devillers Hugo."/>
        </authorList>
    </citation>
    <scope>NUCLEOTIDE SEQUENCE [LARGE SCALE GENOMIC DNA]</scope>
</reference>
<dbReference type="InterPro" id="IPR000971">
    <property type="entry name" value="Globin"/>
</dbReference>
<feature type="domain" description="Globin" evidence="2">
    <location>
        <begin position="208"/>
        <end position="339"/>
    </location>
</feature>
<dbReference type="Pfam" id="PF00042">
    <property type="entry name" value="Globin"/>
    <property type="match status" value="1"/>
</dbReference>
<proteinExistence type="predicted"/>
<dbReference type="InterPro" id="IPR012292">
    <property type="entry name" value="Globin/Proto"/>
</dbReference>
<dbReference type="GO" id="GO:0008941">
    <property type="term" value="F:nitric oxide dioxygenase NAD(P)H activity"/>
    <property type="evidence" value="ECO:0007669"/>
    <property type="project" value="TreeGrafter"/>
</dbReference>
<name>A0A1G4J3V9_9SACH</name>
<dbReference type="OrthoDB" id="436496at2759"/>
<dbReference type="PANTHER" id="PTHR43396">
    <property type="entry name" value="FLAVOHEMOPROTEIN"/>
    <property type="match status" value="1"/>
</dbReference>
<sequence length="443" mass="48646">MTMMMAKSRDQGFTPNGRPSSYALHRTPHPALEMGSRSSQPRSHPGADETLLNSITTGTISEETVSSMVFSEYSPGSDESDEDSYSYSPSQSAGTGGSDAGEPLSRVSSNSSIESSIEHGVRYKLTMKLSARDIMLIRESWSILLDDECAPEKLKTFITKLQAGRTLATTDAANNKPRRPLHQSMSLINRKQQPSLAEQTSKLQGPSSQNGPDRTGAATNIKRSNSLFGDQFLENIIALAPDLETLFPMIKHIAVGVTGMLTIAVNNLEDLSVLDSFLGSLGKRHARVIGVQAEQFEFAGIAFIKTIRERFGVYCTHELEETWRRVYSFLANSLLQAGIDPVIETKTPASLAPRREEQVVVMHPPELIHSGVETRTYAPKSELPPAPSKPVQRSLLDPLSLSREHKVSPPVNIHSAVKIPPRRAQHTSKFGSRKENDKDCVIM</sequence>
<feature type="region of interest" description="Disordered" evidence="1">
    <location>
        <begin position="71"/>
        <end position="115"/>
    </location>
</feature>
<dbReference type="EMBL" id="LT598479">
    <property type="protein sequence ID" value="SCU84425.1"/>
    <property type="molecule type" value="Genomic_DNA"/>
</dbReference>
<protein>
    <submittedName>
        <fullName evidence="3">LAME_0C09428g1_1</fullName>
    </submittedName>
</protein>
<dbReference type="InterPro" id="IPR009050">
    <property type="entry name" value="Globin-like_sf"/>
</dbReference>
<dbReference type="AlphaFoldDB" id="A0A1G4J3V9"/>
<dbReference type="PROSITE" id="PS01033">
    <property type="entry name" value="GLOBIN"/>
    <property type="match status" value="1"/>
</dbReference>
<keyword evidence="4" id="KW-1185">Reference proteome</keyword>
<evidence type="ECO:0000313" key="3">
    <source>
        <dbReference type="EMBL" id="SCU84425.1"/>
    </source>
</evidence>
<feature type="region of interest" description="Disordered" evidence="1">
    <location>
        <begin position="406"/>
        <end position="443"/>
    </location>
</feature>
<feature type="compositionally biased region" description="Basic and acidic residues" evidence="1">
    <location>
        <begin position="432"/>
        <end position="443"/>
    </location>
</feature>
<dbReference type="GO" id="GO:0019825">
    <property type="term" value="F:oxygen binding"/>
    <property type="evidence" value="ECO:0007669"/>
    <property type="project" value="InterPro"/>
</dbReference>
<evidence type="ECO:0000313" key="4">
    <source>
        <dbReference type="Proteomes" id="UP000191144"/>
    </source>
</evidence>
<dbReference type="CDD" id="cd01040">
    <property type="entry name" value="Mb-like"/>
    <property type="match status" value="1"/>
</dbReference>
<dbReference type="GO" id="GO:0020037">
    <property type="term" value="F:heme binding"/>
    <property type="evidence" value="ECO:0007669"/>
    <property type="project" value="InterPro"/>
</dbReference>
<dbReference type="InterPro" id="IPR044399">
    <property type="entry name" value="Mb-like_M"/>
</dbReference>
<feature type="region of interest" description="Disordered" evidence="1">
    <location>
        <begin position="371"/>
        <end position="393"/>
    </location>
</feature>
<dbReference type="PANTHER" id="PTHR43396:SF6">
    <property type="entry name" value="ABL201WP"/>
    <property type="match status" value="1"/>
</dbReference>